<comment type="caution">
    <text evidence="2">The sequence shown here is derived from an EMBL/GenBank/DDBJ whole genome shotgun (WGS) entry which is preliminary data.</text>
</comment>
<feature type="compositionally biased region" description="Polar residues" evidence="1">
    <location>
        <begin position="84"/>
        <end position="96"/>
    </location>
</feature>
<reference evidence="2 3" key="1">
    <citation type="submission" date="2018-06" db="EMBL/GenBank/DDBJ databases">
        <title>The Genome of Cuscuta australis (Dodder) Provides Insight into the Evolution of Plant Parasitism.</title>
        <authorList>
            <person name="Liu H."/>
        </authorList>
    </citation>
    <scope>NUCLEOTIDE SEQUENCE [LARGE SCALE GENOMIC DNA]</scope>
    <source>
        <strain evidence="3">cv. Yunnan</strain>
        <tissue evidence="2">Vines</tissue>
    </source>
</reference>
<organism evidence="2 3">
    <name type="scientific">Cuscuta australis</name>
    <dbReference type="NCBI Taxonomy" id="267555"/>
    <lineage>
        <taxon>Eukaryota</taxon>
        <taxon>Viridiplantae</taxon>
        <taxon>Streptophyta</taxon>
        <taxon>Embryophyta</taxon>
        <taxon>Tracheophyta</taxon>
        <taxon>Spermatophyta</taxon>
        <taxon>Magnoliopsida</taxon>
        <taxon>eudicotyledons</taxon>
        <taxon>Gunneridae</taxon>
        <taxon>Pentapetalae</taxon>
        <taxon>asterids</taxon>
        <taxon>lamiids</taxon>
        <taxon>Solanales</taxon>
        <taxon>Convolvulaceae</taxon>
        <taxon>Cuscuteae</taxon>
        <taxon>Cuscuta</taxon>
        <taxon>Cuscuta subgen. Grammica</taxon>
        <taxon>Cuscuta sect. Cleistogrammica</taxon>
    </lineage>
</organism>
<accession>A0A328D3A7</accession>
<dbReference type="Proteomes" id="UP000249390">
    <property type="component" value="Unassembled WGS sequence"/>
</dbReference>
<feature type="compositionally biased region" description="Gly residues" evidence="1">
    <location>
        <begin position="110"/>
        <end position="123"/>
    </location>
</feature>
<gene>
    <name evidence="2" type="ORF">DM860_006372</name>
</gene>
<dbReference type="PANTHER" id="PTHR47481">
    <property type="match status" value="1"/>
</dbReference>
<sequence length="292" mass="31204">MATYCQTLRNIADWLDDVDAPVSESQLVLQLLRGLPDDLQAQTSWMQFQQPQPNFLQVRSALLLLERQRLHSIETGTALLAGRTSGQPGTNQQQPHGRTGGVADPAAGRGYPGRGCGRGGQGRGRGRGRNSGGQRHSDGYGSWNSPNQNPNPTPGLLGPRPPPTPTPILLPTSPTPTHPKLPQISPPPATYYPYPTAPLTPVPYPSPLTYPQAPTPTPTALAHNFDTMSLQEPTWLMDTGASHHIASDPGTISHVSSQSLNSLLHITVGNGSKVSTMAVGNHFFPTNPPFIP</sequence>
<dbReference type="AlphaFoldDB" id="A0A328D3A7"/>
<protein>
    <submittedName>
        <fullName evidence="2">Uncharacterized protein</fullName>
    </submittedName>
</protein>
<feature type="region of interest" description="Disordered" evidence="1">
    <location>
        <begin position="80"/>
        <end position="188"/>
    </location>
</feature>
<name>A0A328D3A7_9ASTE</name>
<dbReference type="PRINTS" id="PR01217">
    <property type="entry name" value="PRICHEXTENSN"/>
</dbReference>
<proteinExistence type="predicted"/>
<feature type="compositionally biased region" description="Pro residues" evidence="1">
    <location>
        <begin position="149"/>
        <end position="188"/>
    </location>
</feature>
<evidence type="ECO:0000256" key="1">
    <source>
        <dbReference type="SAM" id="MobiDB-lite"/>
    </source>
</evidence>
<keyword evidence="3" id="KW-1185">Reference proteome</keyword>
<evidence type="ECO:0000313" key="2">
    <source>
        <dbReference type="EMBL" id="RAL40302.1"/>
    </source>
</evidence>
<dbReference type="EMBL" id="NQVE01000194">
    <property type="protein sequence ID" value="RAL40302.1"/>
    <property type="molecule type" value="Genomic_DNA"/>
</dbReference>
<dbReference type="PANTHER" id="PTHR47481:SF42">
    <property type="entry name" value="RHO GTPASE-ACTIVATING PROTEIN GACK-LIKE"/>
    <property type="match status" value="1"/>
</dbReference>
<evidence type="ECO:0000313" key="3">
    <source>
        <dbReference type="Proteomes" id="UP000249390"/>
    </source>
</evidence>